<accession>A0ABV5XZR5</accession>
<gene>
    <name evidence="2" type="ORF">ACFFP1_12075</name>
</gene>
<keyword evidence="1" id="KW-0472">Membrane</keyword>
<sequence length="118" mass="12618">MVTSDPGSRLLAGPTAFALMRMRFRSTTVALAFLAIMGVLNVSGIPQLWPMYTAAAAMLVSGFSVAFLILYVAIKAEAEGEAGGPGEDYLQRADFLEIVQSAKAEAEESAQKSRTSRR</sequence>
<comment type="caution">
    <text evidence="2">The sequence shown here is derived from an EMBL/GenBank/DDBJ whole genome shotgun (WGS) entry which is preliminary data.</text>
</comment>
<reference evidence="2 3" key="1">
    <citation type="submission" date="2024-09" db="EMBL/GenBank/DDBJ databases">
        <authorList>
            <person name="Sun Q."/>
            <person name="Mori K."/>
        </authorList>
    </citation>
    <scope>NUCLEOTIDE SEQUENCE [LARGE SCALE GENOMIC DNA]</scope>
    <source>
        <strain evidence="2 3">JCM 1334</strain>
    </source>
</reference>
<dbReference type="Proteomes" id="UP001589702">
    <property type="component" value="Unassembled WGS sequence"/>
</dbReference>
<dbReference type="RefSeq" id="WP_234750726.1">
    <property type="nucleotide sequence ID" value="NZ_BAAAWN010000001.1"/>
</dbReference>
<organism evidence="2 3">
    <name type="scientific">Arthrobacter ramosus</name>
    <dbReference type="NCBI Taxonomy" id="1672"/>
    <lineage>
        <taxon>Bacteria</taxon>
        <taxon>Bacillati</taxon>
        <taxon>Actinomycetota</taxon>
        <taxon>Actinomycetes</taxon>
        <taxon>Micrococcales</taxon>
        <taxon>Micrococcaceae</taxon>
        <taxon>Arthrobacter</taxon>
    </lineage>
</organism>
<keyword evidence="1" id="KW-1133">Transmembrane helix</keyword>
<keyword evidence="3" id="KW-1185">Reference proteome</keyword>
<feature type="transmembrane region" description="Helical" evidence="1">
    <location>
        <begin position="29"/>
        <end position="49"/>
    </location>
</feature>
<feature type="transmembrane region" description="Helical" evidence="1">
    <location>
        <begin position="55"/>
        <end position="74"/>
    </location>
</feature>
<name>A0ABV5XZR5_ARTRM</name>
<dbReference type="EMBL" id="JBHMBC010000018">
    <property type="protein sequence ID" value="MFB9820232.1"/>
    <property type="molecule type" value="Genomic_DNA"/>
</dbReference>
<keyword evidence="1" id="KW-0812">Transmembrane</keyword>
<protein>
    <submittedName>
        <fullName evidence="2">Uncharacterized protein</fullName>
    </submittedName>
</protein>
<proteinExistence type="predicted"/>
<evidence type="ECO:0000256" key="1">
    <source>
        <dbReference type="SAM" id="Phobius"/>
    </source>
</evidence>
<evidence type="ECO:0000313" key="2">
    <source>
        <dbReference type="EMBL" id="MFB9820232.1"/>
    </source>
</evidence>
<evidence type="ECO:0000313" key="3">
    <source>
        <dbReference type="Proteomes" id="UP001589702"/>
    </source>
</evidence>